<evidence type="ECO:0000313" key="2">
    <source>
        <dbReference type="EMBL" id="CAA9442764.1"/>
    </source>
</evidence>
<dbReference type="EMBL" id="CADCVF010000002">
    <property type="protein sequence ID" value="CAA9442764.1"/>
    <property type="molecule type" value="Genomic_DNA"/>
</dbReference>
<name>A0A6J4QEP2_9ACTN</name>
<proteinExistence type="predicted"/>
<dbReference type="AlphaFoldDB" id="A0A6J4QEP2"/>
<reference evidence="2" key="1">
    <citation type="submission" date="2020-02" db="EMBL/GenBank/DDBJ databases">
        <authorList>
            <person name="Meier V. D."/>
        </authorList>
    </citation>
    <scope>NUCLEOTIDE SEQUENCE</scope>
    <source>
        <strain evidence="2">AVDCRST_MAG58</strain>
    </source>
</reference>
<feature type="domain" description="DUF5615" evidence="1">
    <location>
        <begin position="1"/>
        <end position="114"/>
    </location>
</feature>
<dbReference type="Pfam" id="PF18480">
    <property type="entry name" value="DUF5615"/>
    <property type="match status" value="1"/>
</dbReference>
<gene>
    <name evidence="2" type="ORF">AVDCRST_MAG58-114</name>
</gene>
<organism evidence="2">
    <name type="scientific">uncultured Rubrobacteraceae bacterium</name>
    <dbReference type="NCBI Taxonomy" id="349277"/>
    <lineage>
        <taxon>Bacteria</taxon>
        <taxon>Bacillati</taxon>
        <taxon>Actinomycetota</taxon>
        <taxon>Rubrobacteria</taxon>
        <taxon>Rubrobacterales</taxon>
        <taxon>Rubrobacteraceae</taxon>
        <taxon>environmental samples</taxon>
    </lineage>
</organism>
<protein>
    <recommendedName>
        <fullName evidence="1">DUF5615 domain-containing protein</fullName>
    </recommendedName>
</protein>
<evidence type="ECO:0000259" key="1">
    <source>
        <dbReference type="Pfam" id="PF18480"/>
    </source>
</evidence>
<dbReference type="InterPro" id="IPR041049">
    <property type="entry name" value="DUF5615"/>
</dbReference>
<accession>A0A6J4QEP2</accession>
<sequence>MRLMLDAHVSGPRVGEALESMCYSVRAVDQEKELERLPDELLFDLAVEENRIMVTQNVKDFMQILKQRPPEKGHSGLLLIPHSVKLNDFGTLISGIRKTLSGLSQGEWVDRVEWMRRARSS</sequence>